<dbReference type="EMBL" id="JXJN01027536">
    <property type="status" value="NOT_ANNOTATED_CDS"/>
    <property type="molecule type" value="Genomic_DNA"/>
</dbReference>
<dbReference type="Proteomes" id="UP000092460">
    <property type="component" value="Unassembled WGS sequence"/>
</dbReference>
<name>A0A1B0C748_9MUSC</name>
<proteinExistence type="predicted"/>
<evidence type="ECO:0000313" key="1">
    <source>
        <dbReference type="EnsemblMetazoa" id="GPPI050983-PA"/>
    </source>
</evidence>
<evidence type="ECO:0000313" key="2">
    <source>
        <dbReference type="Proteomes" id="UP000092460"/>
    </source>
</evidence>
<dbReference type="AlphaFoldDB" id="A0A1B0C748"/>
<dbReference type="VEuPathDB" id="VectorBase:GPPI050983"/>
<protein>
    <submittedName>
        <fullName evidence="1">Uncharacterized protein</fullName>
    </submittedName>
</protein>
<dbReference type="EMBL" id="JXJN01027537">
    <property type="status" value="NOT_ANNOTATED_CDS"/>
    <property type="molecule type" value="Genomic_DNA"/>
</dbReference>
<organism evidence="1 2">
    <name type="scientific">Glossina palpalis gambiensis</name>
    <dbReference type="NCBI Taxonomy" id="67801"/>
    <lineage>
        <taxon>Eukaryota</taxon>
        <taxon>Metazoa</taxon>
        <taxon>Ecdysozoa</taxon>
        <taxon>Arthropoda</taxon>
        <taxon>Hexapoda</taxon>
        <taxon>Insecta</taxon>
        <taxon>Pterygota</taxon>
        <taxon>Neoptera</taxon>
        <taxon>Endopterygota</taxon>
        <taxon>Diptera</taxon>
        <taxon>Brachycera</taxon>
        <taxon>Muscomorpha</taxon>
        <taxon>Hippoboscoidea</taxon>
        <taxon>Glossinidae</taxon>
        <taxon>Glossina</taxon>
    </lineage>
</organism>
<dbReference type="EnsemblMetazoa" id="GPPI050983-RA">
    <property type="protein sequence ID" value="GPPI050983-PA"/>
    <property type="gene ID" value="GPPI050983"/>
</dbReference>
<sequence length="146" mass="16959">MIENYQEFSKKPRTIKLKAFPPKAVETWIDLFFRIFFIAISINNFLPTGFNKFLNSTSALYMYFNVISSSPYSSSTLYFNLNWRHSVVKLHQLRTGNCEPATAVETTIRKKLANICGGTVAHKQMWRSAILHRLCFYRMHSPLLAN</sequence>
<reference evidence="2" key="1">
    <citation type="submission" date="2015-01" db="EMBL/GenBank/DDBJ databases">
        <authorList>
            <person name="Aksoy S."/>
            <person name="Warren W."/>
            <person name="Wilson R.K."/>
        </authorList>
    </citation>
    <scope>NUCLEOTIDE SEQUENCE [LARGE SCALE GENOMIC DNA]</scope>
    <source>
        <strain evidence="2">IAEA</strain>
    </source>
</reference>
<keyword evidence="2" id="KW-1185">Reference proteome</keyword>
<accession>A0A1B0C748</accession>
<reference evidence="1" key="2">
    <citation type="submission" date="2020-05" db="UniProtKB">
        <authorList>
            <consortium name="EnsemblMetazoa"/>
        </authorList>
    </citation>
    <scope>IDENTIFICATION</scope>
    <source>
        <strain evidence="1">IAEA</strain>
    </source>
</reference>